<dbReference type="RefSeq" id="XP_024709073.1">
    <property type="nucleotide sequence ID" value="XM_024848070.1"/>
</dbReference>
<keyword evidence="3" id="KW-1185">Reference proteome</keyword>
<dbReference type="AlphaFoldDB" id="A0A2I2GLM1"/>
<dbReference type="GeneID" id="36555769"/>
<organism evidence="2 3">
    <name type="scientific">Aspergillus steynii IBT 23096</name>
    <dbReference type="NCBI Taxonomy" id="1392250"/>
    <lineage>
        <taxon>Eukaryota</taxon>
        <taxon>Fungi</taxon>
        <taxon>Dikarya</taxon>
        <taxon>Ascomycota</taxon>
        <taxon>Pezizomycotina</taxon>
        <taxon>Eurotiomycetes</taxon>
        <taxon>Eurotiomycetidae</taxon>
        <taxon>Eurotiales</taxon>
        <taxon>Aspergillaceae</taxon>
        <taxon>Aspergillus</taxon>
        <taxon>Aspergillus subgen. Circumdati</taxon>
    </lineage>
</organism>
<dbReference type="EMBL" id="MSFO01000001">
    <property type="protein sequence ID" value="PLB53771.1"/>
    <property type="molecule type" value="Genomic_DNA"/>
</dbReference>
<comment type="caution">
    <text evidence="2">The sequence shown here is derived from an EMBL/GenBank/DDBJ whole genome shotgun (WGS) entry which is preliminary data.</text>
</comment>
<gene>
    <name evidence="2" type="ORF">P170DRAFT_431585</name>
</gene>
<feature type="transmembrane region" description="Helical" evidence="1">
    <location>
        <begin position="52"/>
        <end position="74"/>
    </location>
</feature>
<evidence type="ECO:0000313" key="2">
    <source>
        <dbReference type="EMBL" id="PLB53771.1"/>
    </source>
</evidence>
<accession>A0A2I2GLM1</accession>
<dbReference type="VEuPathDB" id="FungiDB:P170DRAFT_431585"/>
<sequence>MDTLGAFGGCAEGARITWAPRSASEITRRLHGFRSMMATQTLVPSMDSDQPFLAQIADNFPIVLVGVNVVLISLRSQ</sequence>
<keyword evidence="1" id="KW-0472">Membrane</keyword>
<protein>
    <submittedName>
        <fullName evidence="2">Uncharacterized protein</fullName>
    </submittedName>
</protein>
<name>A0A2I2GLM1_9EURO</name>
<keyword evidence="1" id="KW-0812">Transmembrane</keyword>
<reference evidence="2 3" key="1">
    <citation type="submission" date="2016-12" db="EMBL/GenBank/DDBJ databases">
        <title>The genomes of Aspergillus section Nigri reveals drivers in fungal speciation.</title>
        <authorList>
            <consortium name="DOE Joint Genome Institute"/>
            <person name="Vesth T.C."/>
            <person name="Nybo J."/>
            <person name="Theobald S."/>
            <person name="Brandl J."/>
            <person name="Frisvad J.C."/>
            <person name="Nielsen K.F."/>
            <person name="Lyhne E.K."/>
            <person name="Kogle M.E."/>
            <person name="Kuo A."/>
            <person name="Riley R."/>
            <person name="Clum A."/>
            <person name="Nolan M."/>
            <person name="Lipzen A."/>
            <person name="Salamov A."/>
            <person name="Henrissat B."/>
            <person name="Wiebenga A."/>
            <person name="De Vries R.P."/>
            <person name="Grigoriev I.V."/>
            <person name="Mortensen U.H."/>
            <person name="Andersen M.R."/>
            <person name="Baker S.E."/>
        </authorList>
    </citation>
    <scope>NUCLEOTIDE SEQUENCE [LARGE SCALE GENOMIC DNA]</scope>
    <source>
        <strain evidence="2 3">IBT 23096</strain>
    </source>
</reference>
<proteinExistence type="predicted"/>
<evidence type="ECO:0000313" key="3">
    <source>
        <dbReference type="Proteomes" id="UP000234275"/>
    </source>
</evidence>
<evidence type="ECO:0000256" key="1">
    <source>
        <dbReference type="SAM" id="Phobius"/>
    </source>
</evidence>
<keyword evidence="1" id="KW-1133">Transmembrane helix</keyword>
<dbReference type="Proteomes" id="UP000234275">
    <property type="component" value="Unassembled WGS sequence"/>
</dbReference>